<comment type="caution">
    <text evidence="2">The sequence shown here is derived from an EMBL/GenBank/DDBJ whole genome shotgun (WGS) entry which is preliminary data.</text>
</comment>
<reference evidence="3" key="1">
    <citation type="journal article" date="2019" name="Int. J. Syst. Evol. Microbiol.">
        <title>The Global Catalogue of Microorganisms (GCM) 10K type strain sequencing project: providing services to taxonomists for standard genome sequencing and annotation.</title>
        <authorList>
            <consortium name="The Broad Institute Genomics Platform"/>
            <consortium name="The Broad Institute Genome Sequencing Center for Infectious Disease"/>
            <person name="Wu L."/>
            <person name="Ma J."/>
        </authorList>
    </citation>
    <scope>NUCLEOTIDE SEQUENCE [LARGE SCALE GENOMIC DNA]</scope>
    <source>
        <strain evidence="3">JCM 16114</strain>
    </source>
</reference>
<sequence length="215" mass="22004">MRLAGASGNDHERLHAEVYRATYDQHLGEHSVAGARFGALLPEFRRIGDLRCAARCLLGLGRAAAFAGEPDLARRHLADGVRLAAGLGDTRITAAGLRLLADADHAVGHFERAATLLGAAERLAPEGSPAPGPHDAGTPAATHDAGAPAATQDANAPAPTHDASAPTATHDAGVPIGTPAALRDLLGQEGFDSAFSDGYRRAAARLTDLLPTSSP</sequence>
<evidence type="ECO:0000313" key="3">
    <source>
        <dbReference type="Proteomes" id="UP001499843"/>
    </source>
</evidence>
<dbReference type="Gene3D" id="1.25.40.10">
    <property type="entry name" value="Tetratricopeptide repeat domain"/>
    <property type="match status" value="1"/>
</dbReference>
<protein>
    <recommendedName>
        <fullName evidence="4">Tetratricopeptide repeat protein</fullName>
    </recommendedName>
</protein>
<feature type="region of interest" description="Disordered" evidence="1">
    <location>
        <begin position="123"/>
        <end position="176"/>
    </location>
</feature>
<name>A0ABP5PPI1_9ACTN</name>
<dbReference type="RefSeq" id="WP_344489459.1">
    <property type="nucleotide sequence ID" value="NZ_BAAAQX010000034.1"/>
</dbReference>
<keyword evidence="3" id="KW-1185">Reference proteome</keyword>
<evidence type="ECO:0000256" key="1">
    <source>
        <dbReference type="SAM" id="MobiDB-lite"/>
    </source>
</evidence>
<organism evidence="2 3">
    <name type="scientific">Nonomuraea monospora</name>
    <dbReference type="NCBI Taxonomy" id="568818"/>
    <lineage>
        <taxon>Bacteria</taxon>
        <taxon>Bacillati</taxon>
        <taxon>Actinomycetota</taxon>
        <taxon>Actinomycetes</taxon>
        <taxon>Streptosporangiales</taxon>
        <taxon>Streptosporangiaceae</taxon>
        <taxon>Nonomuraea</taxon>
    </lineage>
</organism>
<feature type="compositionally biased region" description="Low complexity" evidence="1">
    <location>
        <begin position="134"/>
        <end position="159"/>
    </location>
</feature>
<evidence type="ECO:0008006" key="4">
    <source>
        <dbReference type="Google" id="ProtNLM"/>
    </source>
</evidence>
<dbReference type="EMBL" id="BAAAQX010000034">
    <property type="protein sequence ID" value="GAA2213583.1"/>
    <property type="molecule type" value="Genomic_DNA"/>
</dbReference>
<dbReference type="SUPFAM" id="SSF48452">
    <property type="entry name" value="TPR-like"/>
    <property type="match status" value="1"/>
</dbReference>
<evidence type="ECO:0000313" key="2">
    <source>
        <dbReference type="EMBL" id="GAA2213583.1"/>
    </source>
</evidence>
<accession>A0ABP5PPI1</accession>
<proteinExistence type="predicted"/>
<gene>
    <name evidence="2" type="ORF">GCM10009850_090460</name>
</gene>
<dbReference type="Proteomes" id="UP001499843">
    <property type="component" value="Unassembled WGS sequence"/>
</dbReference>
<dbReference type="InterPro" id="IPR011990">
    <property type="entry name" value="TPR-like_helical_dom_sf"/>
</dbReference>